<accession>A0A182J6M2</accession>
<dbReference type="VEuPathDB" id="VectorBase:AATE012350"/>
<dbReference type="AlphaFoldDB" id="A0A182J6M2"/>
<sequence length="532" mass="56782">LCPASSHRRMRFESNQELKSDFLLLNFSFSSPVNNNYLLSTCLPPCPPITRFTNVGNTCDVLVYPRNRNRGANKPFLLSIASSLPRLHSRWANYCMLDLWCPFGGLGVHLGPELLCGLGGNCPFLVMHDDDALSAHVVPPPAIAEEEDDSGGAGGFLSAAARSGLARRRQTRMPPPIQYDPTTNTTTLTKKVFAGYQQFITTKSPEGKTRSHTKLVYDPSVDVEEEDEPEPEPEPVQVAVVAPPARTRKTEDVVDSVPMRVARKATAVAFPNPKPAPTATPPQSQTTSTLPTNESPRSPIVPKKASPPAVTPPVQQQQVAQETLAGKPSASIEPTQPVKTVRKKRHISSLPLRPSSTATPAPTSTISADGAQSSSPSASASSRTPPPASLRKPRQPAKARVVSSSGSPDLTATPSTTKAELPLHSSSPAAHTRTTSGGKQETMTPTRTTNATQPPSSSPSSILTLRNPSSSSFRGVGLKQHDEANSVVSAAAVDDAKMTPAVPSSPPVPPRRKRESKMARLARLIRSFCTIL</sequence>
<dbReference type="STRING" id="41427.A0A182J6M2"/>
<name>A0A182J6M2_ANOAO</name>
<feature type="region of interest" description="Disordered" evidence="1">
    <location>
        <begin position="204"/>
        <end position="236"/>
    </location>
</feature>
<feature type="region of interest" description="Disordered" evidence="1">
    <location>
        <begin position="164"/>
        <end position="184"/>
    </location>
</feature>
<evidence type="ECO:0000313" key="2">
    <source>
        <dbReference type="EnsemblMetazoa" id="AATE012350-PA.1"/>
    </source>
</evidence>
<feature type="compositionally biased region" description="Low complexity" evidence="1">
    <location>
        <begin position="306"/>
        <end position="321"/>
    </location>
</feature>
<dbReference type="EnsemblMetazoa" id="AATE012350-RA">
    <property type="protein sequence ID" value="AATE012350-PA.1"/>
    <property type="gene ID" value="AATE012350"/>
</dbReference>
<feature type="region of interest" description="Disordered" evidence="1">
    <location>
        <begin position="265"/>
        <end position="517"/>
    </location>
</feature>
<protein>
    <submittedName>
        <fullName evidence="2">Uncharacterized protein</fullName>
    </submittedName>
</protein>
<feature type="compositionally biased region" description="Polar residues" evidence="1">
    <location>
        <begin position="402"/>
        <end position="453"/>
    </location>
</feature>
<feature type="compositionally biased region" description="Low complexity" evidence="1">
    <location>
        <begin position="281"/>
        <end position="293"/>
    </location>
</feature>
<proteinExistence type="predicted"/>
<reference evidence="2" key="1">
    <citation type="submission" date="2022-08" db="UniProtKB">
        <authorList>
            <consortium name="EnsemblMetazoa"/>
        </authorList>
    </citation>
    <scope>IDENTIFICATION</scope>
    <source>
        <strain evidence="2">EBRO</strain>
    </source>
</reference>
<evidence type="ECO:0000256" key="1">
    <source>
        <dbReference type="SAM" id="MobiDB-lite"/>
    </source>
</evidence>
<feature type="compositionally biased region" description="Polar residues" evidence="1">
    <location>
        <begin position="462"/>
        <end position="473"/>
    </location>
</feature>
<organism evidence="2">
    <name type="scientific">Anopheles atroparvus</name>
    <name type="common">European mosquito</name>
    <dbReference type="NCBI Taxonomy" id="41427"/>
    <lineage>
        <taxon>Eukaryota</taxon>
        <taxon>Metazoa</taxon>
        <taxon>Ecdysozoa</taxon>
        <taxon>Arthropoda</taxon>
        <taxon>Hexapoda</taxon>
        <taxon>Insecta</taxon>
        <taxon>Pterygota</taxon>
        <taxon>Neoptera</taxon>
        <taxon>Endopterygota</taxon>
        <taxon>Diptera</taxon>
        <taxon>Nematocera</taxon>
        <taxon>Culicoidea</taxon>
        <taxon>Culicidae</taxon>
        <taxon>Anophelinae</taxon>
        <taxon>Anopheles</taxon>
    </lineage>
</organism>
<feature type="compositionally biased region" description="Acidic residues" evidence="1">
    <location>
        <begin position="221"/>
        <end position="233"/>
    </location>
</feature>
<feature type="compositionally biased region" description="Low complexity" evidence="1">
    <location>
        <begin position="354"/>
        <end position="383"/>
    </location>
</feature>